<evidence type="ECO:0000313" key="3">
    <source>
        <dbReference type="Proteomes" id="UP000261660"/>
    </source>
</evidence>
<accession>A0A3Q3EAV8</accession>
<dbReference type="PANTHER" id="PTHR37349">
    <property type="entry name" value="TESTIS-EXPRESSED PROTEIN 12"/>
    <property type="match status" value="1"/>
</dbReference>
<evidence type="ECO:0000256" key="1">
    <source>
        <dbReference type="SAM" id="MobiDB-lite"/>
    </source>
</evidence>
<protein>
    <submittedName>
        <fullName evidence="2">Testis-expressed protein 12-like</fullName>
    </submittedName>
</protein>
<dbReference type="InParanoid" id="A0A3Q3EAV8"/>
<reference evidence="2" key="1">
    <citation type="submission" date="2025-08" db="UniProtKB">
        <authorList>
            <consortium name="Ensembl"/>
        </authorList>
    </citation>
    <scope>IDENTIFICATION</scope>
</reference>
<proteinExistence type="predicted"/>
<dbReference type="Proteomes" id="UP000261660">
    <property type="component" value="Unplaced"/>
</dbReference>
<organism evidence="2 3">
    <name type="scientific">Labrus bergylta</name>
    <name type="common">ballan wrasse</name>
    <dbReference type="NCBI Taxonomy" id="56723"/>
    <lineage>
        <taxon>Eukaryota</taxon>
        <taxon>Metazoa</taxon>
        <taxon>Chordata</taxon>
        <taxon>Craniata</taxon>
        <taxon>Vertebrata</taxon>
        <taxon>Euteleostomi</taxon>
        <taxon>Actinopterygii</taxon>
        <taxon>Neopterygii</taxon>
        <taxon>Teleostei</taxon>
        <taxon>Neoteleostei</taxon>
        <taxon>Acanthomorphata</taxon>
        <taxon>Eupercaria</taxon>
        <taxon>Labriformes</taxon>
        <taxon>Labridae</taxon>
        <taxon>Labrus</taxon>
    </lineage>
</organism>
<dbReference type="AlphaFoldDB" id="A0A3Q3EAV8"/>
<dbReference type="PANTHER" id="PTHR37349:SF1">
    <property type="entry name" value="TESTIS-EXPRESSED PROTEIN 12"/>
    <property type="match status" value="1"/>
</dbReference>
<sequence>MGESTPMTGKMLPPVLPQRAMKNSKGPKQPTPHETAANQDTSPPMKRKAPSKPSTSESADIFEVTAAGASREFRMLSSKFAQVLCERAAADSAQMEELDGLLREAQNFQAYLIGKKNLLKQTLASISDKLQG</sequence>
<dbReference type="Ensembl" id="ENSLBET00000004462.1">
    <property type="protein sequence ID" value="ENSLBEP00000004243.1"/>
    <property type="gene ID" value="ENSLBEG00000003268.1"/>
</dbReference>
<feature type="region of interest" description="Disordered" evidence="1">
    <location>
        <begin position="1"/>
        <end position="60"/>
    </location>
</feature>
<name>A0A3Q3EAV8_9LABR</name>
<keyword evidence="3" id="KW-1185">Reference proteome</keyword>
<dbReference type="OrthoDB" id="6155282at2759"/>
<dbReference type="Pfam" id="PF15219">
    <property type="entry name" value="TEX12"/>
    <property type="match status" value="1"/>
</dbReference>
<evidence type="ECO:0000313" key="2">
    <source>
        <dbReference type="Ensembl" id="ENSLBEP00000004243.1"/>
    </source>
</evidence>
<reference evidence="2" key="2">
    <citation type="submission" date="2025-09" db="UniProtKB">
        <authorList>
            <consortium name="Ensembl"/>
        </authorList>
    </citation>
    <scope>IDENTIFICATION</scope>
</reference>
<dbReference type="InterPro" id="IPR029193">
    <property type="entry name" value="TEX12"/>
</dbReference>
<dbReference type="GeneTree" id="ENSGT00940000174828"/>